<keyword evidence="3" id="KW-1185">Reference proteome</keyword>
<evidence type="ECO:0000313" key="3">
    <source>
        <dbReference type="Proteomes" id="UP000295578"/>
    </source>
</evidence>
<gene>
    <name evidence="2" type="ORF">E1293_03315</name>
</gene>
<protein>
    <recommendedName>
        <fullName evidence="4">Tetratricopeptide repeat protein</fullName>
    </recommendedName>
</protein>
<comment type="caution">
    <text evidence="2">The sequence shown here is derived from an EMBL/GenBank/DDBJ whole genome shotgun (WGS) entry which is preliminary data.</text>
</comment>
<evidence type="ECO:0000256" key="1">
    <source>
        <dbReference type="SAM" id="MobiDB-lite"/>
    </source>
</evidence>
<evidence type="ECO:0008006" key="4">
    <source>
        <dbReference type="Google" id="ProtNLM"/>
    </source>
</evidence>
<evidence type="ECO:0000313" key="2">
    <source>
        <dbReference type="EMBL" id="TDD90424.1"/>
    </source>
</evidence>
<dbReference type="Proteomes" id="UP000295578">
    <property type="component" value="Unassembled WGS sequence"/>
</dbReference>
<proteinExistence type="predicted"/>
<organism evidence="2 3">
    <name type="scientific">Actinomadura darangshiensis</name>
    <dbReference type="NCBI Taxonomy" id="705336"/>
    <lineage>
        <taxon>Bacteria</taxon>
        <taxon>Bacillati</taxon>
        <taxon>Actinomycetota</taxon>
        <taxon>Actinomycetes</taxon>
        <taxon>Streptosporangiales</taxon>
        <taxon>Thermomonosporaceae</taxon>
        <taxon>Actinomadura</taxon>
    </lineage>
</organism>
<name>A0A4R5C101_9ACTN</name>
<dbReference type="AlphaFoldDB" id="A0A4R5C101"/>
<dbReference type="EMBL" id="SMKY01000008">
    <property type="protein sequence ID" value="TDD90424.1"/>
    <property type="molecule type" value="Genomic_DNA"/>
</dbReference>
<accession>A0A4R5C101</accession>
<reference evidence="2 3" key="1">
    <citation type="submission" date="2019-03" db="EMBL/GenBank/DDBJ databases">
        <title>Draft genome sequences of novel Actinobacteria.</title>
        <authorList>
            <person name="Sahin N."/>
            <person name="Ay H."/>
            <person name="Saygin H."/>
        </authorList>
    </citation>
    <scope>NUCLEOTIDE SEQUENCE [LARGE SCALE GENOMIC DNA]</scope>
    <source>
        <strain evidence="2 3">DSM 45941</strain>
    </source>
</reference>
<dbReference type="RefSeq" id="WP_132193644.1">
    <property type="nucleotide sequence ID" value="NZ_SMKY01000008.1"/>
</dbReference>
<sequence length="81" mass="8757">MPEDLGALALRSQSRSDDRAASMLEQMADSDPLMRGHHLAAAARFRQRAGLCRDQVDDQHPVPADDTDGDGAVSGRVRTRG</sequence>
<feature type="region of interest" description="Disordered" evidence="1">
    <location>
        <begin position="55"/>
        <end position="81"/>
    </location>
</feature>